<dbReference type="EMBL" id="CP037920">
    <property type="protein sequence ID" value="QDT95555.1"/>
    <property type="molecule type" value="Genomic_DNA"/>
</dbReference>
<evidence type="ECO:0000313" key="3">
    <source>
        <dbReference type="Proteomes" id="UP000318704"/>
    </source>
</evidence>
<dbReference type="Proteomes" id="UP000318704">
    <property type="component" value="Chromosome"/>
</dbReference>
<evidence type="ECO:0008006" key="4">
    <source>
        <dbReference type="Google" id="ProtNLM"/>
    </source>
</evidence>
<sequence length="594" mass="65095">MAQKISVDLDVQEAKAVSAWLRYRRSVEAVNQEMSQTGRIQDRNKRKAQGHLATVRKMSAEALTTFTGIGSVISGIALAAAAINQQHQILIQRQKNKNVTGKEFGEVVRDVRVAFEPDKSLEDKDLETKILEVAKRTRTNENIIGASLVDTFSAKGAKSNQKALEAVEAAFLLKPNDLEAGRTLAARALDLSNAFGIDDMKANVGFLQNIQQVARLTSLEKVGANLLPGIISVTQQGDTPEQAAELGVTLTKLMTDAEGRLTRTALINMSSRLADFVPSTKGKDKRGKFDIPEAQVTAFDQAKTTTERVAVMQQSPELQRQFFSEVTFDAASSASIRSLLTGSEVAQKQLQSARDQIKPLDINQVKTFEEKVSRIEGGSFQNLVRADEQSQTNQSAFRLSDRAGQIEGAAQKIFEKTMSEVSASGLESALNTFGSATIDNLLGINNIESQIRTLENIKFGKTGLDREFIEKQLILLNDLNQQFKSLTEESDSEPSKPSFLDRLVNSKVVRTFTGERPAPTFEKFNQRAEKKIDQLDKTLFGHTQALKENTAALEKQNQSEASPKPVKVEVKLASDTSTIPNGPRASSALARPAK</sequence>
<dbReference type="RefSeq" id="WP_144982196.1">
    <property type="nucleotide sequence ID" value="NZ_CP037920.1"/>
</dbReference>
<protein>
    <recommendedName>
        <fullName evidence="4">Phage-related minor tail protein</fullName>
    </recommendedName>
</protein>
<name>A0A517VRB1_9PLAN</name>
<feature type="region of interest" description="Disordered" evidence="1">
    <location>
        <begin position="572"/>
        <end position="594"/>
    </location>
</feature>
<proteinExistence type="predicted"/>
<evidence type="ECO:0000256" key="1">
    <source>
        <dbReference type="SAM" id="MobiDB-lite"/>
    </source>
</evidence>
<reference evidence="2 3" key="1">
    <citation type="submission" date="2019-03" db="EMBL/GenBank/DDBJ databases">
        <title>Deep-cultivation of Planctomycetes and their phenomic and genomic characterization uncovers novel biology.</title>
        <authorList>
            <person name="Wiegand S."/>
            <person name="Jogler M."/>
            <person name="Boedeker C."/>
            <person name="Pinto D."/>
            <person name="Vollmers J."/>
            <person name="Rivas-Marin E."/>
            <person name="Kohn T."/>
            <person name="Peeters S.H."/>
            <person name="Heuer A."/>
            <person name="Rast P."/>
            <person name="Oberbeckmann S."/>
            <person name="Bunk B."/>
            <person name="Jeske O."/>
            <person name="Meyerdierks A."/>
            <person name="Storesund J.E."/>
            <person name="Kallscheuer N."/>
            <person name="Luecker S."/>
            <person name="Lage O.M."/>
            <person name="Pohl T."/>
            <person name="Merkel B.J."/>
            <person name="Hornburger P."/>
            <person name="Mueller R.-W."/>
            <person name="Bruemmer F."/>
            <person name="Labrenz M."/>
            <person name="Spormann A.M."/>
            <person name="Op den Camp H."/>
            <person name="Overmann J."/>
            <person name="Amann R."/>
            <person name="Jetten M.S.M."/>
            <person name="Mascher T."/>
            <person name="Medema M.H."/>
            <person name="Devos D.P."/>
            <person name="Kaster A.-K."/>
            <person name="Ovreas L."/>
            <person name="Rohde M."/>
            <person name="Galperin M.Y."/>
            <person name="Jogler C."/>
        </authorList>
    </citation>
    <scope>NUCLEOTIDE SEQUENCE [LARGE SCALE GENOMIC DNA]</scope>
    <source>
        <strain evidence="2 3">V144</strain>
    </source>
</reference>
<dbReference type="KEGG" id="gaw:V144x_10000"/>
<organism evidence="2 3">
    <name type="scientific">Gimesia aquarii</name>
    <dbReference type="NCBI Taxonomy" id="2527964"/>
    <lineage>
        <taxon>Bacteria</taxon>
        <taxon>Pseudomonadati</taxon>
        <taxon>Planctomycetota</taxon>
        <taxon>Planctomycetia</taxon>
        <taxon>Planctomycetales</taxon>
        <taxon>Planctomycetaceae</taxon>
        <taxon>Gimesia</taxon>
    </lineage>
</organism>
<dbReference type="AlphaFoldDB" id="A0A517VRB1"/>
<evidence type="ECO:0000313" key="2">
    <source>
        <dbReference type="EMBL" id="QDT95555.1"/>
    </source>
</evidence>
<gene>
    <name evidence="2" type="ORF">V144x_10000</name>
</gene>
<accession>A0A517VRB1</accession>